<name>A0A7S3XXH4_HETAK</name>
<reference evidence="1" key="1">
    <citation type="submission" date="2021-01" db="EMBL/GenBank/DDBJ databases">
        <authorList>
            <person name="Corre E."/>
            <person name="Pelletier E."/>
            <person name="Niang G."/>
            <person name="Scheremetjew M."/>
            <person name="Finn R."/>
            <person name="Kale V."/>
            <person name="Holt S."/>
            <person name="Cochrane G."/>
            <person name="Meng A."/>
            <person name="Brown T."/>
            <person name="Cohen L."/>
        </authorList>
    </citation>
    <scope>NUCLEOTIDE SEQUENCE</scope>
    <source>
        <strain evidence="1">CCMP3107</strain>
    </source>
</reference>
<accession>A0A7S3XXH4</accession>
<sequence length="550" mass="61505">MRRVVSHVSIVGNDGEGGGHHVVVPDTPGRPSLAGPSIGVVPTGFLRQTFARQVIVMAIVMCCYSIFSFHTQAPASSYYTHQYEQVMEVMREANQNKKDCWCNPSQTTSVLISLSQPWKTFESDHWFHISEYYLARSREIRPLVPANATVYIVTPTRVFFEQLTVFTTFLLVLSFTEGRSTVKVVPPAAVTKVVAGMVVLEPNAPAFTYNPRMPAVDRLYRTEAFQDVRFGCACARFLGEFGPAPVERGYWFGGDREVRAARGRMAVMCDHESGAAGGRPLPADEAAEAAAAAAPPKHKMVVYQRNRNRKFQRFEAMVEALEEQLGPEWELEVLLHSTDRHPCAMYESFHAADVFYTAHGFQTIAVLFMPPGGLVYEVFPYKYWKVGYAPLVREVGLTHHWAMSPPAGPVHRALLAAVPLSVCSLSYRCRLFARDADVVVGEAALRRVVVSSKQVVAAKAFVLQHVQNASLDHLLDKFEVLALKHQGGGSGGGGGGGGSSRRWRTCWHGTARWGRPRRTWRRRWRPRPPRSTACARSCRTRGCRRRTRRW</sequence>
<gene>
    <name evidence="1" type="ORF">HAKA00212_LOCUS13695</name>
</gene>
<evidence type="ECO:0000313" key="1">
    <source>
        <dbReference type="EMBL" id="CAE0634955.1"/>
    </source>
</evidence>
<dbReference type="AlphaFoldDB" id="A0A7S3XXH4"/>
<proteinExistence type="predicted"/>
<evidence type="ECO:0008006" key="2">
    <source>
        <dbReference type="Google" id="ProtNLM"/>
    </source>
</evidence>
<dbReference type="EMBL" id="HBIU01029697">
    <property type="protein sequence ID" value="CAE0634955.1"/>
    <property type="molecule type" value="Transcribed_RNA"/>
</dbReference>
<organism evidence="1">
    <name type="scientific">Heterosigma akashiwo</name>
    <name type="common">Chromophytic alga</name>
    <name type="synonym">Heterosigma carterae</name>
    <dbReference type="NCBI Taxonomy" id="2829"/>
    <lineage>
        <taxon>Eukaryota</taxon>
        <taxon>Sar</taxon>
        <taxon>Stramenopiles</taxon>
        <taxon>Ochrophyta</taxon>
        <taxon>Raphidophyceae</taxon>
        <taxon>Chattonellales</taxon>
        <taxon>Chattonellaceae</taxon>
        <taxon>Heterosigma</taxon>
    </lineage>
</organism>
<protein>
    <recommendedName>
        <fullName evidence="2">Glycosyltransferase</fullName>
    </recommendedName>
</protein>